<sequence>MTISQDDRDLLQSVTAHVVIPNNSTASFDEIVGQPEIEQRTTLYFDERVRVLVSLDFPACPEAKLQSLLNALEIRVDAWAISAQNGEGKSPIDGAPTRDLIASEIVANINDPFTLLKQQEDVDQVRLQLVWEAYLPLGRPRLRSLDQSVVFVPIATITGQDENADGGDYLEPFQELEPNVLEALHGPLNTGEGPYLPMSRLEKVVPAPPKKDDRIRIRHHASGAIRAHTAIMPRLRYNRVNSSLPDPTTVASLDIEIIPSVDVRAVIESIDVSMANGRAICLMPDFLPMPCKSKDCTTFLYSLQSAQHSGTSTPSDTTALTPIPNSSLNVDVLAISVLVRLSISPTTTAEISMSWTTNVDFSLALNPAFGTPAQPMQRTNRPTSLNFRPYPDPSKARTDSVRTASTNLQHQMIPQFAPRQSLTSILSISFVAPDEPAVVGVPFLWRVLIVNNSAKPVKLAIVPLPRIHRPTNATQHFQKRHAPKASNASLPLLSTLDKKHTRNAPSIAKAVVEEQIVYALHHQTSAPATPADTDLLSLTAELRVGPLGVGACHEAEIIFVAYKAGVFAIDAIRIVDLAGEGEGGVGKINDIRDLPEVVVVEAQGGDDREE</sequence>
<dbReference type="InterPro" id="IPR055420">
    <property type="entry name" value="IgD3_Trs65"/>
</dbReference>
<dbReference type="InterPro" id="IPR024662">
    <property type="entry name" value="Trs65"/>
</dbReference>
<feature type="region of interest" description="Disordered" evidence="1">
    <location>
        <begin position="372"/>
        <end position="398"/>
    </location>
</feature>
<accession>A0ABR0JW58</accession>
<evidence type="ECO:0000313" key="4">
    <source>
        <dbReference type="Proteomes" id="UP001345013"/>
    </source>
</evidence>
<dbReference type="EMBL" id="JAVRRG010000238">
    <property type="protein sequence ID" value="KAK5075862.1"/>
    <property type="molecule type" value="Genomic_DNA"/>
</dbReference>
<protein>
    <recommendedName>
        <fullName evidence="2">Trafficking protein particle complex II-specific subunit 65 IgD3 domain-containing protein</fullName>
    </recommendedName>
</protein>
<comment type="caution">
    <text evidence="3">The sequence shown here is derived from an EMBL/GenBank/DDBJ whole genome shotgun (WGS) entry which is preliminary data.</text>
</comment>
<organism evidence="3 4">
    <name type="scientific">Lithohypha guttulata</name>
    <dbReference type="NCBI Taxonomy" id="1690604"/>
    <lineage>
        <taxon>Eukaryota</taxon>
        <taxon>Fungi</taxon>
        <taxon>Dikarya</taxon>
        <taxon>Ascomycota</taxon>
        <taxon>Pezizomycotina</taxon>
        <taxon>Eurotiomycetes</taxon>
        <taxon>Chaetothyriomycetidae</taxon>
        <taxon>Chaetothyriales</taxon>
        <taxon>Trichomeriaceae</taxon>
        <taxon>Lithohypha</taxon>
    </lineage>
</organism>
<keyword evidence="4" id="KW-1185">Reference proteome</keyword>
<reference evidence="3 4" key="1">
    <citation type="submission" date="2023-08" db="EMBL/GenBank/DDBJ databases">
        <title>Black Yeasts Isolated from many extreme environments.</title>
        <authorList>
            <person name="Coleine C."/>
            <person name="Stajich J.E."/>
            <person name="Selbmann L."/>
        </authorList>
    </citation>
    <scope>NUCLEOTIDE SEQUENCE [LARGE SCALE GENOMIC DNA]</scope>
    <source>
        <strain evidence="3 4">CCFEE 5885</strain>
    </source>
</reference>
<dbReference type="Proteomes" id="UP001345013">
    <property type="component" value="Unassembled WGS sequence"/>
</dbReference>
<evidence type="ECO:0000259" key="2">
    <source>
        <dbReference type="Pfam" id="PF12735"/>
    </source>
</evidence>
<evidence type="ECO:0000256" key="1">
    <source>
        <dbReference type="SAM" id="MobiDB-lite"/>
    </source>
</evidence>
<evidence type="ECO:0000313" key="3">
    <source>
        <dbReference type="EMBL" id="KAK5075862.1"/>
    </source>
</evidence>
<dbReference type="PANTHER" id="PTHR28159">
    <property type="entry name" value="TRAFFICKING PROTEIN PARTICLE COMPLEX II-SPECIFIC SUBUNIT 65"/>
    <property type="match status" value="1"/>
</dbReference>
<gene>
    <name evidence="3" type="ORF">LTR24_009803</name>
</gene>
<feature type="compositionally biased region" description="Polar residues" evidence="1">
    <location>
        <begin position="374"/>
        <end position="386"/>
    </location>
</feature>
<feature type="domain" description="Trafficking protein particle complex II-specific subunit 65 IgD3" evidence="2">
    <location>
        <begin position="426"/>
        <end position="599"/>
    </location>
</feature>
<dbReference type="PANTHER" id="PTHR28159:SF1">
    <property type="entry name" value="TRAFFICKING PROTEIN PARTICLE COMPLEX II-SPECIFIC SUBUNIT 65"/>
    <property type="match status" value="1"/>
</dbReference>
<name>A0ABR0JW58_9EURO</name>
<proteinExistence type="predicted"/>
<dbReference type="Pfam" id="PF12735">
    <property type="entry name" value="IgD3_Trs65"/>
    <property type="match status" value="1"/>
</dbReference>